<dbReference type="Pfam" id="PF14080">
    <property type="entry name" value="DUF4261"/>
    <property type="match status" value="1"/>
</dbReference>
<evidence type="ECO:0000313" key="2">
    <source>
        <dbReference type="EMBL" id="OAB43968.1"/>
    </source>
</evidence>
<dbReference type="RefSeq" id="WP_068651215.1">
    <property type="nucleotide sequence ID" value="NZ_CP043611.1"/>
</dbReference>
<dbReference type="OrthoDB" id="277550at2"/>
<reference evidence="2 3" key="1">
    <citation type="submission" date="2016-03" db="EMBL/GenBank/DDBJ databases">
        <title>Draft genome sequence of Paenibacillus antarcticus CECT 5836.</title>
        <authorList>
            <person name="Shin S.-K."/>
            <person name="Yi H."/>
        </authorList>
    </citation>
    <scope>NUCLEOTIDE SEQUENCE [LARGE SCALE GENOMIC DNA]</scope>
    <source>
        <strain evidence="2 3">CECT 5836</strain>
    </source>
</reference>
<evidence type="ECO:0000259" key="1">
    <source>
        <dbReference type="Pfam" id="PF14080"/>
    </source>
</evidence>
<proteinExistence type="predicted"/>
<organism evidence="2 3">
    <name type="scientific">Paenibacillus antarcticus</name>
    <dbReference type="NCBI Taxonomy" id="253703"/>
    <lineage>
        <taxon>Bacteria</taxon>
        <taxon>Bacillati</taxon>
        <taxon>Bacillota</taxon>
        <taxon>Bacilli</taxon>
        <taxon>Bacillales</taxon>
        <taxon>Paenibacillaceae</taxon>
        <taxon>Paenibacillus</taxon>
    </lineage>
</organism>
<evidence type="ECO:0000313" key="3">
    <source>
        <dbReference type="Proteomes" id="UP000077355"/>
    </source>
</evidence>
<keyword evidence="3" id="KW-1185">Reference proteome</keyword>
<dbReference type="InterPro" id="IPR025357">
    <property type="entry name" value="DUF4261"/>
</dbReference>
<gene>
    <name evidence="2" type="ORF">PBAT_17260</name>
</gene>
<feature type="domain" description="DUF4261" evidence="1">
    <location>
        <begin position="220"/>
        <end position="295"/>
    </location>
</feature>
<accession>A0A168LXD5</accession>
<dbReference type="Proteomes" id="UP000077355">
    <property type="component" value="Unassembled WGS sequence"/>
</dbReference>
<dbReference type="AlphaFoldDB" id="A0A168LXD5"/>
<comment type="caution">
    <text evidence="2">The sequence shown here is derived from an EMBL/GenBank/DDBJ whole genome shotgun (WGS) entry which is preliminary data.</text>
</comment>
<dbReference type="EMBL" id="LVJI01000024">
    <property type="protein sequence ID" value="OAB43968.1"/>
    <property type="molecule type" value="Genomic_DNA"/>
</dbReference>
<sequence length="312" mass="35042">MISEENRNNDQEEFNNSDVSGFEPIYTIEFLYEQQPNISSETLLASLEKYTGAVKVSDATNHVSSTFAEEAVESGEERVQPLVFSHLDHKVTFDDGDVEYAQSCIYEPHMLQGFDRFDSALQQSFHWTDAQTTITKCKYSVRIHDLFAGDLPYKERFELISGVVQAILESTPCKAMFWHTSDKLVEPHAYLEASLQGEKLYGAVNLRLYSTGKEKEMIMDTLGLSALGIPDVQCHFYDLDPSALGRDLLVISKYLYDQGDIVHNGESIGTSANKAYLCEHQHALVVPPRVVLDLNTGSAHDANQRNTQSVDE</sequence>
<protein>
    <recommendedName>
        <fullName evidence="1">DUF4261 domain-containing protein</fullName>
    </recommendedName>
</protein>
<name>A0A168LXD5_9BACL</name>